<dbReference type="AlphaFoldDB" id="A0A402AUH9"/>
<protein>
    <submittedName>
        <fullName evidence="3">Uncharacterized protein</fullName>
    </submittedName>
</protein>
<gene>
    <name evidence="3" type="ORF">KDK_65710</name>
</gene>
<reference evidence="4" key="1">
    <citation type="submission" date="2018-12" db="EMBL/GenBank/DDBJ databases">
        <title>Tengunoibacter tsumagoiensis gen. nov., sp. nov., Dictyobacter kobayashii sp. nov., D. alpinus sp. nov., and D. joshuensis sp. nov. and description of Dictyobacteraceae fam. nov. within the order Ktedonobacterales isolated from Tengu-no-mugimeshi.</title>
        <authorList>
            <person name="Wang C.M."/>
            <person name="Zheng Y."/>
            <person name="Sakai Y."/>
            <person name="Toyoda A."/>
            <person name="Minakuchi Y."/>
            <person name="Abe K."/>
            <person name="Yokota A."/>
            <person name="Yabe S."/>
        </authorList>
    </citation>
    <scope>NUCLEOTIDE SEQUENCE [LARGE SCALE GENOMIC DNA]</scope>
    <source>
        <strain evidence="4">Uno11</strain>
    </source>
</reference>
<dbReference type="OrthoDB" id="9790355at2"/>
<name>A0A402AUH9_9CHLR</name>
<sequence>MEDTDGNFLEIVTANAPYTGTWAAALRHFLPVIPIAASLISAIIFIVPWTQDQSSLTLWLGPFTPFVGGTVLACLLWMILAAIQRRFTAIDSANANSYDALCKRLKNLDYHIAIAFPDATQQAETYDLLNRLKKGPASKKPATQAAASASQAPDVTKSPVPTTADDNKTITPQTLLLSYRNAIYAGMMEQTTAWVIGTGYIKLWNLMNQAEELLITLEPLDKVVQDAIYDDMRLNQANITNSDEWENKLRAAVAVIDESATNYLKPSTKIPNSTTATTNDNAPEPKPGPQNITPQVEEKQNQARAILQLVREMINSFNTNNWSGLITARNQLINTMMLAGLTTYVATQIAIIIHIKAQHLIGIIIFGLIGALVGLFGRLYQESQAANDIDDYNLGAARLVAAPLLSGLAAIIGVLIVAKVSSLDDLYNVKSILSNFVLAATFGLTPNLVINQLQKQSNQYTGNLKSTQPTSGQ</sequence>
<dbReference type="Proteomes" id="UP000287188">
    <property type="component" value="Unassembled WGS sequence"/>
</dbReference>
<keyword evidence="2" id="KW-0472">Membrane</keyword>
<feature type="transmembrane region" description="Helical" evidence="2">
    <location>
        <begin position="29"/>
        <end position="51"/>
    </location>
</feature>
<organism evidence="3 4">
    <name type="scientific">Dictyobacter kobayashii</name>
    <dbReference type="NCBI Taxonomy" id="2014872"/>
    <lineage>
        <taxon>Bacteria</taxon>
        <taxon>Bacillati</taxon>
        <taxon>Chloroflexota</taxon>
        <taxon>Ktedonobacteria</taxon>
        <taxon>Ktedonobacterales</taxon>
        <taxon>Dictyobacteraceae</taxon>
        <taxon>Dictyobacter</taxon>
    </lineage>
</organism>
<feature type="transmembrane region" description="Helical" evidence="2">
    <location>
        <begin position="332"/>
        <end position="353"/>
    </location>
</feature>
<evidence type="ECO:0000256" key="1">
    <source>
        <dbReference type="SAM" id="MobiDB-lite"/>
    </source>
</evidence>
<feature type="transmembrane region" description="Helical" evidence="2">
    <location>
        <begin position="400"/>
        <end position="420"/>
    </location>
</feature>
<feature type="transmembrane region" description="Helical" evidence="2">
    <location>
        <begin position="359"/>
        <end position="380"/>
    </location>
</feature>
<keyword evidence="4" id="KW-1185">Reference proteome</keyword>
<keyword evidence="2" id="KW-1133">Transmembrane helix</keyword>
<feature type="transmembrane region" description="Helical" evidence="2">
    <location>
        <begin position="63"/>
        <end position="83"/>
    </location>
</feature>
<evidence type="ECO:0000313" key="4">
    <source>
        <dbReference type="Proteomes" id="UP000287188"/>
    </source>
</evidence>
<feature type="region of interest" description="Disordered" evidence="1">
    <location>
        <begin position="136"/>
        <end position="167"/>
    </location>
</feature>
<evidence type="ECO:0000313" key="3">
    <source>
        <dbReference type="EMBL" id="GCE22771.1"/>
    </source>
</evidence>
<accession>A0A402AUH9</accession>
<proteinExistence type="predicted"/>
<dbReference type="RefSeq" id="WP_126556046.1">
    <property type="nucleotide sequence ID" value="NZ_BIFS01000002.1"/>
</dbReference>
<keyword evidence="2" id="KW-0812">Transmembrane</keyword>
<feature type="compositionally biased region" description="Polar residues" evidence="1">
    <location>
        <begin position="266"/>
        <end position="281"/>
    </location>
</feature>
<feature type="transmembrane region" description="Helical" evidence="2">
    <location>
        <begin position="432"/>
        <end position="450"/>
    </location>
</feature>
<feature type="region of interest" description="Disordered" evidence="1">
    <location>
        <begin position="266"/>
        <end position="297"/>
    </location>
</feature>
<feature type="compositionally biased region" description="Low complexity" evidence="1">
    <location>
        <begin position="138"/>
        <end position="153"/>
    </location>
</feature>
<dbReference type="EMBL" id="BIFS01000002">
    <property type="protein sequence ID" value="GCE22771.1"/>
    <property type="molecule type" value="Genomic_DNA"/>
</dbReference>
<evidence type="ECO:0000256" key="2">
    <source>
        <dbReference type="SAM" id="Phobius"/>
    </source>
</evidence>
<comment type="caution">
    <text evidence="3">The sequence shown here is derived from an EMBL/GenBank/DDBJ whole genome shotgun (WGS) entry which is preliminary data.</text>
</comment>